<sequence>MTYEPYPLFALAIAAENVRHASLPDDGIPALAQLIADSGLQQPLCGYRKGRTKLLIYDGRRRLLALQHLASEDRLPKDCLNGIPCRIGSKAEARAASLGAGLGTKGFHPTEAFRQFAALIEEGQTVPDIAKRFSLSEREVEQRLRLARLAPPIFDAFAEDAITLEQAMAYALIDDPNRQMRVLETGGADLSARMIRRQLTDGETPGTDKRVRLIGLAAYEAAGGRLRRDLFADEDDLSGVTLLDAALLDDLTHARLREAETALRAEGWSWVRASVHADYDLYQTHGRVRPERQPLPEDAQQERDTLVARRDALAGTAEHEDELDDETWAEIERLDAALEDLDAQHTAHSPEDLARGGAVISIRPDGSLDIVCGLVPRKALTPKAEKPALPHAVHRQLTERASEALARDLASHAETADLLVTAAMAQAAWSYGPITGIGLSGEMPRFTEGGTLPPDEALAARIDAAKARVGRSLAETVENVAALDDDQRAGLRQLALSSLLDLSEIRGDTRSEDGRSLGTFLARRMGTDLTRHWQPDEVTFGRLSRDQILTALTEMGVPTKGLEKAKKADLALLAARKAQEAGWLPEPLRFAHAPDGAAG</sequence>
<dbReference type="SUPFAM" id="SSF110849">
    <property type="entry name" value="ParB/Sulfiredoxin"/>
    <property type="match status" value="1"/>
</dbReference>
<dbReference type="SUPFAM" id="SSF109709">
    <property type="entry name" value="KorB DNA-binding domain-like"/>
    <property type="match status" value="1"/>
</dbReference>
<dbReference type="GO" id="GO:0005694">
    <property type="term" value="C:chromosome"/>
    <property type="evidence" value="ECO:0007669"/>
    <property type="project" value="TreeGrafter"/>
</dbReference>
<keyword evidence="1" id="KW-0238">DNA-binding</keyword>
<evidence type="ECO:0000313" key="1">
    <source>
        <dbReference type="EMBL" id="ADM08181.1"/>
    </source>
</evidence>
<dbReference type="Gene3D" id="1.10.10.2830">
    <property type="match status" value="1"/>
</dbReference>
<dbReference type="eggNOG" id="COG1475">
    <property type="taxonomic scope" value="Bacteria"/>
</dbReference>
<dbReference type="KEGG" id="pbr:PB2503_00502"/>
<dbReference type="STRING" id="314260.PB2503_00502"/>
<proteinExistence type="predicted"/>
<reference evidence="1 2" key="2">
    <citation type="journal article" date="2011" name="J. Bacteriol.">
        <title>Complete genome sequence of strain HTCC2503T of Parvularcula bermudensis, the type species of the order "Parvularculales" in the class Alphaproteobacteria.</title>
        <authorList>
            <person name="Oh H.M."/>
            <person name="Kang I."/>
            <person name="Vergin K.L."/>
            <person name="Kang D."/>
            <person name="Rhee K.H."/>
            <person name="Giovannoni S.J."/>
            <person name="Cho J.C."/>
        </authorList>
    </citation>
    <scope>NUCLEOTIDE SEQUENCE [LARGE SCALE GENOMIC DNA]</scope>
    <source>
        <strain evidence="2">ATCC BAA-594 / HTCC2503 / KCTC 12087</strain>
    </source>
</reference>
<dbReference type="PANTHER" id="PTHR33375">
    <property type="entry name" value="CHROMOSOME-PARTITIONING PROTEIN PARB-RELATED"/>
    <property type="match status" value="1"/>
</dbReference>
<evidence type="ECO:0000313" key="2">
    <source>
        <dbReference type="Proteomes" id="UP000001302"/>
    </source>
</evidence>
<accession>E0TAX2</accession>
<dbReference type="InterPro" id="IPR036086">
    <property type="entry name" value="ParB/Sulfiredoxin_sf"/>
</dbReference>
<dbReference type="GO" id="GO:0007059">
    <property type="term" value="P:chromosome segregation"/>
    <property type="evidence" value="ECO:0007669"/>
    <property type="project" value="TreeGrafter"/>
</dbReference>
<gene>
    <name evidence="1" type="ordered locus">PB2503_00502</name>
</gene>
<keyword evidence="2" id="KW-1185">Reference proteome</keyword>
<dbReference type="GO" id="GO:0003677">
    <property type="term" value="F:DNA binding"/>
    <property type="evidence" value="ECO:0007669"/>
    <property type="project" value="UniProtKB-KW"/>
</dbReference>
<dbReference type="PANTHER" id="PTHR33375:SF7">
    <property type="entry name" value="CHROMOSOME 2-PARTITIONING PROTEIN PARB-RELATED"/>
    <property type="match status" value="1"/>
</dbReference>
<dbReference type="Proteomes" id="UP000001302">
    <property type="component" value="Chromosome"/>
</dbReference>
<organism evidence="1 2">
    <name type="scientific">Parvularcula bermudensis (strain ATCC BAA-594 / HTCC2503 / KCTC 12087)</name>
    <dbReference type="NCBI Taxonomy" id="314260"/>
    <lineage>
        <taxon>Bacteria</taxon>
        <taxon>Pseudomonadati</taxon>
        <taxon>Pseudomonadota</taxon>
        <taxon>Alphaproteobacteria</taxon>
        <taxon>Parvularculales</taxon>
        <taxon>Parvularculaceae</taxon>
        <taxon>Parvularcula</taxon>
    </lineage>
</organism>
<dbReference type="InterPro" id="IPR050336">
    <property type="entry name" value="Chromosome_partition/occlusion"/>
</dbReference>
<dbReference type="AlphaFoldDB" id="E0TAX2"/>
<dbReference type="EMBL" id="CP002156">
    <property type="protein sequence ID" value="ADM08181.1"/>
    <property type="molecule type" value="Genomic_DNA"/>
</dbReference>
<dbReference type="RefSeq" id="WP_013299155.1">
    <property type="nucleotide sequence ID" value="NC_014414.1"/>
</dbReference>
<dbReference type="HOGENOM" id="CLU_019174_1_1_5"/>
<protein>
    <submittedName>
        <fullName evidence="1">Putative DNA-binding protein</fullName>
    </submittedName>
</protein>
<reference evidence="2" key="1">
    <citation type="submission" date="2010-08" db="EMBL/GenBank/DDBJ databases">
        <title>Genome sequence of Parvularcula bermudensis HTCC2503.</title>
        <authorList>
            <person name="Kang D.-M."/>
            <person name="Oh H.-M."/>
            <person name="Cho J.-C."/>
        </authorList>
    </citation>
    <scope>NUCLEOTIDE SEQUENCE [LARGE SCALE GENOMIC DNA]</scope>
    <source>
        <strain evidence="2">ATCC BAA-594 / HTCC2503 / KCTC 12087</strain>
    </source>
</reference>
<dbReference type="OrthoDB" id="9813122at2"/>
<name>E0TAX2_PARBH</name>